<keyword evidence="2" id="KW-1185">Reference proteome</keyword>
<gene>
    <name evidence="1" type="ORF">FVB9532_01666</name>
</gene>
<dbReference type="Proteomes" id="UP000356253">
    <property type="component" value="Unassembled WGS sequence"/>
</dbReference>
<accession>A0AC61Y7K2</accession>
<reference evidence="1" key="1">
    <citation type="submission" date="2019-09" db="EMBL/GenBank/DDBJ databases">
        <authorList>
            <person name="Rodrigo-Torres L."/>
            <person name="Arahal R. D."/>
            <person name="Lucena T."/>
        </authorList>
    </citation>
    <scope>NUCLEOTIDE SEQUENCE</scope>
    <source>
        <strain evidence="1">ISS653</strain>
    </source>
</reference>
<protein>
    <submittedName>
        <fullName evidence="1">Uncharacterized protein</fullName>
    </submittedName>
</protein>
<dbReference type="EMBL" id="CABVMM010000006">
    <property type="protein sequence ID" value="VVV00396.1"/>
    <property type="molecule type" value="Genomic_DNA"/>
</dbReference>
<evidence type="ECO:0000313" key="1">
    <source>
        <dbReference type="EMBL" id="VVV00396.1"/>
    </source>
</evidence>
<organism evidence="1 2">
    <name type="scientific">Mesonia oceanica</name>
    <dbReference type="NCBI Taxonomy" id="2687242"/>
    <lineage>
        <taxon>Bacteria</taxon>
        <taxon>Pseudomonadati</taxon>
        <taxon>Bacteroidota</taxon>
        <taxon>Flavobacteriia</taxon>
        <taxon>Flavobacteriales</taxon>
        <taxon>Flavobacteriaceae</taxon>
        <taxon>Mesonia</taxon>
    </lineage>
</organism>
<sequence length="154" mass="18380">MQKSYLLLILILTTISCNQDQSILLNPESVNHYKDKIEYDYSIEKKVSYDDNVRLIELEFYKEEKLIEEMWGEFHAQYFYNTEGQLIKINHCRFHNCNAGIWEFIKYDENKNPIGSLRTLDSLADIDTANVLQNRFYDSQNRLIKELIRNSNIL</sequence>
<evidence type="ECO:0000313" key="2">
    <source>
        <dbReference type="Proteomes" id="UP000356253"/>
    </source>
</evidence>
<comment type="caution">
    <text evidence="1">The sequence shown here is derived from an EMBL/GenBank/DDBJ whole genome shotgun (WGS) entry which is preliminary data.</text>
</comment>
<name>A0AC61Y7K2_9FLAO</name>
<proteinExistence type="predicted"/>